<reference evidence="5 6" key="1">
    <citation type="journal article" date="2016" name="Nat. Commun.">
        <title>Thousands of microbial genomes shed light on interconnected biogeochemical processes in an aquifer system.</title>
        <authorList>
            <person name="Anantharaman K."/>
            <person name="Brown C.T."/>
            <person name="Hug L.A."/>
            <person name="Sharon I."/>
            <person name="Castelle C.J."/>
            <person name="Probst A.J."/>
            <person name="Thomas B.C."/>
            <person name="Singh A."/>
            <person name="Wilkins M.J."/>
            <person name="Karaoz U."/>
            <person name="Brodie E.L."/>
            <person name="Williams K.H."/>
            <person name="Hubbard S.S."/>
            <person name="Banfield J.F."/>
        </authorList>
    </citation>
    <scope>NUCLEOTIDE SEQUENCE [LARGE SCALE GENOMIC DNA]</scope>
</reference>
<dbReference type="InterPro" id="IPR035979">
    <property type="entry name" value="RBD_domain_sf"/>
</dbReference>
<evidence type="ECO:0000256" key="1">
    <source>
        <dbReference type="ARBA" id="ARBA00022737"/>
    </source>
</evidence>
<gene>
    <name evidence="5" type="ORF">A2Y75_02205</name>
</gene>
<organism evidence="5 6">
    <name type="scientific">Candidatus Solincola sediminis</name>
    <dbReference type="NCBI Taxonomy" id="1797199"/>
    <lineage>
        <taxon>Bacteria</taxon>
        <taxon>Bacillati</taxon>
        <taxon>Actinomycetota</taxon>
        <taxon>Candidatus Geothermincolia</taxon>
        <taxon>Candidatus Geothermincolales</taxon>
        <taxon>Candidatus Geothermincolaceae</taxon>
        <taxon>Candidatus Solincola</taxon>
    </lineage>
</organism>
<dbReference type="InterPro" id="IPR048289">
    <property type="entry name" value="RRM2_NsCP33-like"/>
</dbReference>
<dbReference type="Proteomes" id="UP000177876">
    <property type="component" value="Unassembled WGS sequence"/>
</dbReference>
<dbReference type="SUPFAM" id="SSF54928">
    <property type="entry name" value="RNA-binding domain, RBD"/>
    <property type="match status" value="1"/>
</dbReference>
<dbReference type="AlphaFoldDB" id="A0A1F2WTH7"/>
<evidence type="ECO:0000259" key="4">
    <source>
        <dbReference type="PROSITE" id="PS50102"/>
    </source>
</evidence>
<evidence type="ECO:0000256" key="3">
    <source>
        <dbReference type="SAM" id="MobiDB-lite"/>
    </source>
</evidence>
<protein>
    <submittedName>
        <fullName evidence="5">RNA-binding protein</fullName>
    </submittedName>
</protein>
<dbReference type="PANTHER" id="PTHR48025">
    <property type="entry name" value="OS02G0815200 PROTEIN"/>
    <property type="match status" value="1"/>
</dbReference>
<dbReference type="GO" id="GO:0003729">
    <property type="term" value="F:mRNA binding"/>
    <property type="evidence" value="ECO:0007669"/>
    <property type="project" value="TreeGrafter"/>
</dbReference>
<accession>A0A1F2WTH7</accession>
<feature type="domain" description="RRM" evidence="4">
    <location>
        <begin position="1"/>
        <end position="79"/>
    </location>
</feature>
<evidence type="ECO:0000313" key="6">
    <source>
        <dbReference type="Proteomes" id="UP000177876"/>
    </source>
</evidence>
<dbReference type="InterPro" id="IPR050502">
    <property type="entry name" value="Euk_RNA-bind_prot"/>
</dbReference>
<evidence type="ECO:0000313" key="5">
    <source>
        <dbReference type="EMBL" id="OFW60179.1"/>
    </source>
</evidence>
<keyword evidence="2" id="KW-0694">RNA-binding</keyword>
<keyword evidence="1" id="KW-0677">Repeat</keyword>
<dbReference type="InterPro" id="IPR000504">
    <property type="entry name" value="RRM_dom"/>
</dbReference>
<proteinExistence type="predicted"/>
<dbReference type="EMBL" id="MELK01000006">
    <property type="protein sequence ID" value="OFW60179.1"/>
    <property type="molecule type" value="Genomic_DNA"/>
</dbReference>
<dbReference type="Gene3D" id="3.30.70.330">
    <property type="match status" value="1"/>
</dbReference>
<feature type="region of interest" description="Disordered" evidence="3">
    <location>
        <begin position="61"/>
        <end position="90"/>
    </location>
</feature>
<comment type="caution">
    <text evidence="5">The sequence shown here is derived from an EMBL/GenBank/DDBJ whole genome shotgun (WGS) entry which is preliminary data.</text>
</comment>
<dbReference type="Pfam" id="PF00076">
    <property type="entry name" value="RRM_1"/>
    <property type="match status" value="1"/>
</dbReference>
<name>A0A1F2WTH7_9ACTN</name>
<dbReference type="PROSITE" id="PS50102">
    <property type="entry name" value="RRM"/>
    <property type="match status" value="1"/>
</dbReference>
<evidence type="ECO:0000256" key="2">
    <source>
        <dbReference type="ARBA" id="ARBA00022884"/>
    </source>
</evidence>
<dbReference type="STRING" id="1797197.A2Y75_02205"/>
<dbReference type="InterPro" id="IPR012677">
    <property type="entry name" value="Nucleotide-bd_a/b_plait_sf"/>
</dbReference>
<dbReference type="SMART" id="SM00360">
    <property type="entry name" value="RRM"/>
    <property type="match status" value="1"/>
</dbReference>
<dbReference type="CDD" id="cd21608">
    <property type="entry name" value="RRM2_NsCP33_like"/>
    <property type="match status" value="1"/>
</dbReference>
<feature type="compositionally biased region" description="Basic and acidic residues" evidence="3">
    <location>
        <begin position="77"/>
        <end position="90"/>
    </location>
</feature>
<sequence>MKIYAGNLSYSVASEDLRKAFEEFGTVDSADVIMDRNTNRSKGFGFVEMSNDQEAQAAITGLNGKDLDGRPLNVSEARPKRTESRGSYRY</sequence>
<dbReference type="PANTHER" id="PTHR48025:SF1">
    <property type="entry name" value="RRM DOMAIN-CONTAINING PROTEIN"/>
    <property type="match status" value="1"/>
</dbReference>